<feature type="region of interest" description="Disordered" evidence="18">
    <location>
        <begin position="1"/>
        <end position="67"/>
    </location>
</feature>
<keyword evidence="11 17" id="KW-0472">Membrane</keyword>
<dbReference type="Proteomes" id="UP001590950">
    <property type="component" value="Unassembled WGS sequence"/>
</dbReference>
<comment type="catalytic activity">
    <reaction evidence="16">
        <text>ergosterol + NADP(+) = ergosta-5,7,22,24(28)-tetraen-3beta-ol + NADPH + H(+)</text>
        <dbReference type="Rhea" id="RHEA:18501"/>
        <dbReference type="ChEBI" id="CHEBI:15378"/>
        <dbReference type="ChEBI" id="CHEBI:16933"/>
        <dbReference type="ChEBI" id="CHEBI:18249"/>
        <dbReference type="ChEBI" id="CHEBI:57783"/>
        <dbReference type="ChEBI" id="CHEBI:58349"/>
        <dbReference type="EC" id="1.3.1.71"/>
    </reaction>
    <physiologicalReaction direction="right-to-left" evidence="16">
        <dbReference type="Rhea" id="RHEA:18503"/>
    </physiologicalReaction>
</comment>
<evidence type="ECO:0000256" key="2">
    <source>
        <dbReference type="ARBA" id="ARBA00005402"/>
    </source>
</evidence>
<comment type="subcellular location">
    <subcellularLocation>
        <location evidence="1">Membrane</location>
        <topology evidence="1">Multi-pass membrane protein</topology>
    </subcellularLocation>
</comment>
<feature type="transmembrane region" description="Helical" evidence="17">
    <location>
        <begin position="327"/>
        <end position="351"/>
    </location>
</feature>
<evidence type="ECO:0000256" key="3">
    <source>
        <dbReference type="ARBA" id="ARBA00022516"/>
    </source>
</evidence>
<dbReference type="Gene3D" id="1.20.120.1630">
    <property type="match status" value="1"/>
</dbReference>
<feature type="transmembrane region" description="Helical" evidence="17">
    <location>
        <begin position="172"/>
        <end position="196"/>
    </location>
</feature>
<evidence type="ECO:0000256" key="12">
    <source>
        <dbReference type="ARBA" id="ARBA00023166"/>
    </source>
</evidence>
<comment type="pathway">
    <text evidence="14 17">Steroid metabolism; ergosterol biosynthesis.</text>
</comment>
<comment type="similarity">
    <text evidence="2 17">Belongs to the ERG4/ERG24 family.</text>
</comment>
<feature type="transmembrane region" description="Helical" evidence="17">
    <location>
        <begin position="208"/>
        <end position="229"/>
    </location>
</feature>
<feature type="transmembrane region" description="Helical" evidence="17">
    <location>
        <begin position="77"/>
        <end position="100"/>
    </location>
</feature>
<proteinExistence type="inferred from homology"/>
<accession>A0ABR3ZVJ5</accession>
<evidence type="ECO:0000313" key="19">
    <source>
        <dbReference type="EMBL" id="KAL2036651.1"/>
    </source>
</evidence>
<protein>
    <recommendedName>
        <fullName evidence="15 17">Delta(24(24(1)))-sterol reductase</fullName>
        <ecNumber evidence="15 17">1.3.1.71</ecNumber>
    </recommendedName>
    <alternativeName>
        <fullName evidence="17">C-24(28) sterol reductase</fullName>
    </alternativeName>
    <alternativeName>
        <fullName evidence="17">Sterol Delta(24(28))-reductase</fullName>
    </alternativeName>
</protein>
<dbReference type="EMBL" id="JBEFKJ010000057">
    <property type="protein sequence ID" value="KAL2036651.1"/>
    <property type="molecule type" value="Genomic_DNA"/>
</dbReference>
<gene>
    <name evidence="19" type="ORF">N7G274_010601</name>
</gene>
<keyword evidence="9 17" id="KW-0756">Sterol biosynthesis</keyword>
<feature type="transmembrane region" description="Helical" evidence="17">
    <location>
        <begin position="262"/>
        <end position="282"/>
    </location>
</feature>
<evidence type="ECO:0000256" key="5">
    <source>
        <dbReference type="ARBA" id="ARBA00022857"/>
    </source>
</evidence>
<dbReference type="InterPro" id="IPR018083">
    <property type="entry name" value="Sterol_reductase_CS"/>
</dbReference>
<evidence type="ECO:0000256" key="1">
    <source>
        <dbReference type="ARBA" id="ARBA00004141"/>
    </source>
</evidence>
<keyword evidence="7 17" id="KW-1133">Transmembrane helix</keyword>
<evidence type="ECO:0000256" key="9">
    <source>
        <dbReference type="ARBA" id="ARBA00023011"/>
    </source>
</evidence>
<keyword evidence="10 17" id="KW-0443">Lipid metabolism</keyword>
<dbReference type="PROSITE" id="PS01017">
    <property type="entry name" value="STEROL_REDUCT_1"/>
    <property type="match status" value="1"/>
</dbReference>
<reference evidence="19 20" key="1">
    <citation type="submission" date="2024-09" db="EMBL/GenBank/DDBJ databases">
        <title>Rethinking Asexuality: The Enigmatic Case of Functional Sexual Genes in Lepraria (Stereocaulaceae).</title>
        <authorList>
            <person name="Doellman M."/>
            <person name="Sun Y."/>
            <person name="Barcenas-Pena A."/>
            <person name="Lumbsch H.T."/>
            <person name="Grewe F."/>
        </authorList>
    </citation>
    <scope>NUCLEOTIDE SEQUENCE [LARGE SCALE GENOMIC DNA]</scope>
    <source>
        <strain evidence="19 20">Mercado 3170</strain>
    </source>
</reference>
<evidence type="ECO:0000256" key="4">
    <source>
        <dbReference type="ARBA" id="ARBA00022692"/>
    </source>
</evidence>
<keyword evidence="8 17" id="KW-0560">Oxidoreductase</keyword>
<sequence length="506" mass="58358">MTITRRQAGETPRQTEFPDMVETPTRRSRPRKSTPGEKSAKENGVPASTRKPVGRPRKAGKDPKTDHTGDFEFGGSWGVSAMMLVFPLLMYYMWLGATYFDGKLPLKGKGESNIHFILVLFDLVYGGAFPTLKAWIIYWGFLLFQAACYFYLPGVTTYGKPLEHEGGKRLEYYCSGVWSLYTTIAVAALLHVTGLFKLYTIIDEFGPLMSVAIVTGFAVSIVAYVSALYRGAEHRMTGYLIYDFFMGAELNPRIFGLLDFKMFFEVRLPWYILLLISLGTAARQYEQLGYVTGEVGFLVMAHFLYANACSKGEESIVTTWDIYYEKWGFMLIFWNLAGVPFSYCHCTIYLANHAPSVYHWTPIALGSLYVSYLFVYWVWDTANAQKNRFRQYERGTPVKRKTFPQLPWQEVQNPKTITTKSGDSLLADGWYGYARKIHYTCDLYFALTWGFITGFNSPFPWFYAAFFTPMILHRAWRDVQRCRAKYGEAWMEYERQVPYLFIPYVF</sequence>
<evidence type="ECO:0000313" key="20">
    <source>
        <dbReference type="Proteomes" id="UP001590950"/>
    </source>
</evidence>
<evidence type="ECO:0000256" key="17">
    <source>
        <dbReference type="RuleBase" id="RU369120"/>
    </source>
</evidence>
<dbReference type="PANTHER" id="PTHR21257">
    <property type="entry name" value="DELTA(14)-STEROL REDUCTASE"/>
    <property type="match status" value="1"/>
</dbReference>
<dbReference type="InterPro" id="IPR001171">
    <property type="entry name" value="ERG24_DHCR-like"/>
</dbReference>
<dbReference type="PROSITE" id="PS01018">
    <property type="entry name" value="STEROL_REDUCT_2"/>
    <property type="match status" value="1"/>
</dbReference>
<name>A0ABR3ZVJ5_9LECA</name>
<keyword evidence="4 17" id="KW-0812">Transmembrane</keyword>
<keyword evidence="20" id="KW-1185">Reference proteome</keyword>
<keyword evidence="6 17" id="KW-0752">Steroid biosynthesis</keyword>
<evidence type="ECO:0000256" key="8">
    <source>
        <dbReference type="ARBA" id="ARBA00023002"/>
    </source>
</evidence>
<dbReference type="PANTHER" id="PTHR21257:SF31">
    <property type="entry name" value="DELTA(24(24(1)))-STEROL REDUCTASE ERG4"/>
    <property type="match status" value="1"/>
</dbReference>
<keyword evidence="3 17" id="KW-0444">Lipid biosynthesis</keyword>
<evidence type="ECO:0000256" key="18">
    <source>
        <dbReference type="SAM" id="MobiDB-lite"/>
    </source>
</evidence>
<keyword evidence="13 17" id="KW-0753">Steroid metabolism</keyword>
<feature type="transmembrane region" description="Helical" evidence="17">
    <location>
        <begin position="357"/>
        <end position="379"/>
    </location>
</feature>
<evidence type="ECO:0000256" key="16">
    <source>
        <dbReference type="ARBA" id="ARBA00048918"/>
    </source>
</evidence>
<dbReference type="EC" id="1.3.1.71" evidence="15 17"/>
<comment type="caution">
    <text evidence="19">The sequence shown here is derived from an EMBL/GenBank/DDBJ whole genome shotgun (WGS) entry which is preliminary data.</text>
</comment>
<dbReference type="Pfam" id="PF01222">
    <property type="entry name" value="ERG4_ERG24"/>
    <property type="match status" value="1"/>
</dbReference>
<keyword evidence="5" id="KW-0521">NADP</keyword>
<evidence type="ECO:0000256" key="13">
    <source>
        <dbReference type="ARBA" id="ARBA00023221"/>
    </source>
</evidence>
<evidence type="ECO:0000256" key="10">
    <source>
        <dbReference type="ARBA" id="ARBA00023098"/>
    </source>
</evidence>
<evidence type="ECO:0000256" key="7">
    <source>
        <dbReference type="ARBA" id="ARBA00022989"/>
    </source>
</evidence>
<evidence type="ECO:0000256" key="11">
    <source>
        <dbReference type="ARBA" id="ARBA00023136"/>
    </source>
</evidence>
<feature type="transmembrane region" description="Helical" evidence="17">
    <location>
        <begin position="135"/>
        <end position="152"/>
    </location>
</feature>
<keyword evidence="12 17" id="KW-1207">Sterol metabolism</keyword>
<evidence type="ECO:0000256" key="14">
    <source>
        <dbReference type="ARBA" id="ARBA00029435"/>
    </source>
</evidence>
<evidence type="ECO:0000256" key="6">
    <source>
        <dbReference type="ARBA" id="ARBA00022955"/>
    </source>
</evidence>
<organism evidence="19 20">
    <name type="scientific">Stereocaulon virgatum</name>
    <dbReference type="NCBI Taxonomy" id="373712"/>
    <lineage>
        <taxon>Eukaryota</taxon>
        <taxon>Fungi</taxon>
        <taxon>Dikarya</taxon>
        <taxon>Ascomycota</taxon>
        <taxon>Pezizomycotina</taxon>
        <taxon>Lecanoromycetes</taxon>
        <taxon>OSLEUM clade</taxon>
        <taxon>Lecanoromycetidae</taxon>
        <taxon>Lecanorales</taxon>
        <taxon>Lecanorineae</taxon>
        <taxon>Stereocaulaceae</taxon>
        <taxon>Stereocaulon</taxon>
    </lineage>
</organism>
<feature type="transmembrane region" description="Helical" evidence="17">
    <location>
        <begin position="288"/>
        <end position="306"/>
    </location>
</feature>
<evidence type="ECO:0000256" key="15">
    <source>
        <dbReference type="ARBA" id="ARBA00038892"/>
    </source>
</evidence>